<evidence type="ECO:0000259" key="1">
    <source>
        <dbReference type="PROSITE" id="PS50097"/>
    </source>
</evidence>
<dbReference type="PROSITE" id="PS50097">
    <property type="entry name" value="BTB"/>
    <property type="match status" value="1"/>
</dbReference>
<dbReference type="AlphaFoldDB" id="A0A072P1M4"/>
<dbReference type="SUPFAM" id="SSF54695">
    <property type="entry name" value="POZ domain"/>
    <property type="match status" value="1"/>
</dbReference>
<feature type="non-terminal residue" evidence="2">
    <location>
        <position position="1"/>
    </location>
</feature>
<dbReference type="STRING" id="1182545.A0A072P1M4"/>
<keyword evidence="3" id="KW-1185">Reference proteome</keyword>
<name>A0A072P1M4_9EURO</name>
<dbReference type="GeneID" id="25285032"/>
<organism evidence="2 3">
    <name type="scientific">Exophiala aquamarina CBS 119918</name>
    <dbReference type="NCBI Taxonomy" id="1182545"/>
    <lineage>
        <taxon>Eukaryota</taxon>
        <taxon>Fungi</taxon>
        <taxon>Dikarya</taxon>
        <taxon>Ascomycota</taxon>
        <taxon>Pezizomycotina</taxon>
        <taxon>Eurotiomycetes</taxon>
        <taxon>Chaetothyriomycetidae</taxon>
        <taxon>Chaetothyriales</taxon>
        <taxon>Herpotrichiellaceae</taxon>
        <taxon>Exophiala</taxon>
    </lineage>
</organism>
<dbReference type="PANTHER" id="PTHR47843">
    <property type="entry name" value="BTB DOMAIN-CONTAINING PROTEIN-RELATED"/>
    <property type="match status" value="1"/>
</dbReference>
<feature type="domain" description="BTB" evidence="1">
    <location>
        <begin position="7"/>
        <end position="76"/>
    </location>
</feature>
<sequence length="96" mass="10889">PSFAASKSISILVGPDRSRYTAHKELLVRKCPCFANCLVSGMKEELDDEIAFPDDTCIAFDLFFLWIYSGEVPQVDTHEQVPPAMEAWMLADKFRM</sequence>
<feature type="non-terminal residue" evidence="2">
    <location>
        <position position="96"/>
    </location>
</feature>
<accession>A0A072P1M4</accession>
<dbReference type="HOGENOM" id="CLU_2365227_0_0_1"/>
<dbReference type="CDD" id="cd18186">
    <property type="entry name" value="BTB_POZ_ZBTB_KLHL-like"/>
    <property type="match status" value="1"/>
</dbReference>
<dbReference type="PANTHER" id="PTHR47843:SF2">
    <property type="entry name" value="BTB DOMAIN-CONTAINING PROTEIN"/>
    <property type="match status" value="1"/>
</dbReference>
<gene>
    <name evidence="2" type="ORF">A1O9_10127</name>
</gene>
<dbReference type="Proteomes" id="UP000027920">
    <property type="component" value="Unassembled WGS sequence"/>
</dbReference>
<dbReference type="RefSeq" id="XP_013256316.1">
    <property type="nucleotide sequence ID" value="XM_013400862.1"/>
</dbReference>
<dbReference type="Gene3D" id="3.30.710.10">
    <property type="entry name" value="Potassium Channel Kv1.1, Chain A"/>
    <property type="match status" value="1"/>
</dbReference>
<proteinExistence type="predicted"/>
<evidence type="ECO:0000313" key="3">
    <source>
        <dbReference type="Proteomes" id="UP000027920"/>
    </source>
</evidence>
<dbReference type="InterPro" id="IPR000210">
    <property type="entry name" value="BTB/POZ_dom"/>
</dbReference>
<dbReference type="EMBL" id="AMGV01000012">
    <property type="protein sequence ID" value="KEF53726.1"/>
    <property type="molecule type" value="Genomic_DNA"/>
</dbReference>
<dbReference type="InterPro" id="IPR011333">
    <property type="entry name" value="SKP1/BTB/POZ_sf"/>
</dbReference>
<dbReference type="OrthoDB" id="4120675at2759"/>
<evidence type="ECO:0000313" key="2">
    <source>
        <dbReference type="EMBL" id="KEF53726.1"/>
    </source>
</evidence>
<protein>
    <recommendedName>
        <fullName evidence="1">BTB domain-containing protein</fullName>
    </recommendedName>
</protein>
<dbReference type="VEuPathDB" id="FungiDB:A1O9_10127"/>
<reference evidence="2 3" key="1">
    <citation type="submission" date="2013-03" db="EMBL/GenBank/DDBJ databases">
        <title>The Genome Sequence of Exophiala aquamarina CBS 119918.</title>
        <authorList>
            <consortium name="The Broad Institute Genomics Platform"/>
            <person name="Cuomo C."/>
            <person name="de Hoog S."/>
            <person name="Gorbushina A."/>
            <person name="Walker B."/>
            <person name="Young S.K."/>
            <person name="Zeng Q."/>
            <person name="Gargeya S."/>
            <person name="Fitzgerald M."/>
            <person name="Haas B."/>
            <person name="Abouelleil A."/>
            <person name="Allen A.W."/>
            <person name="Alvarado L."/>
            <person name="Arachchi H.M."/>
            <person name="Berlin A.M."/>
            <person name="Chapman S.B."/>
            <person name="Gainer-Dewar J."/>
            <person name="Goldberg J."/>
            <person name="Griggs A."/>
            <person name="Gujja S."/>
            <person name="Hansen M."/>
            <person name="Howarth C."/>
            <person name="Imamovic A."/>
            <person name="Ireland A."/>
            <person name="Larimer J."/>
            <person name="McCowan C."/>
            <person name="Murphy C."/>
            <person name="Pearson M."/>
            <person name="Poon T.W."/>
            <person name="Priest M."/>
            <person name="Roberts A."/>
            <person name="Saif S."/>
            <person name="Shea T."/>
            <person name="Sisk P."/>
            <person name="Sykes S."/>
            <person name="Wortman J."/>
            <person name="Nusbaum C."/>
            <person name="Birren B."/>
        </authorList>
    </citation>
    <scope>NUCLEOTIDE SEQUENCE [LARGE SCALE GENOMIC DNA]</scope>
    <source>
        <strain evidence="2 3">CBS 119918</strain>
    </source>
</reference>
<comment type="caution">
    <text evidence="2">The sequence shown here is derived from an EMBL/GenBank/DDBJ whole genome shotgun (WGS) entry which is preliminary data.</text>
</comment>